<keyword evidence="10" id="KW-1185">Reference proteome</keyword>
<evidence type="ECO:0000256" key="7">
    <source>
        <dbReference type="RuleBase" id="RU363032"/>
    </source>
</evidence>
<dbReference type="Proteomes" id="UP000680304">
    <property type="component" value="Unassembled WGS sequence"/>
</dbReference>
<dbReference type="Gene3D" id="1.10.3720.10">
    <property type="entry name" value="MetI-like"/>
    <property type="match status" value="1"/>
</dbReference>
<feature type="transmembrane region" description="Helical" evidence="7">
    <location>
        <begin position="62"/>
        <end position="88"/>
    </location>
</feature>
<evidence type="ECO:0000256" key="6">
    <source>
        <dbReference type="ARBA" id="ARBA00023136"/>
    </source>
</evidence>
<reference evidence="9 10" key="1">
    <citation type="submission" date="2021-04" db="EMBL/GenBank/DDBJ databases">
        <title>Draft genome sequence of Paenibacillus cisolokensis, LC2-13A.</title>
        <authorList>
            <person name="Uke A."/>
            <person name="Chhe C."/>
            <person name="Baramee S."/>
            <person name="Kosugi A."/>
        </authorList>
    </citation>
    <scope>NUCLEOTIDE SEQUENCE [LARGE SCALE GENOMIC DNA]</scope>
    <source>
        <strain evidence="9 10">LC2-13A</strain>
    </source>
</reference>
<dbReference type="SUPFAM" id="SSF161098">
    <property type="entry name" value="MetI-like"/>
    <property type="match status" value="1"/>
</dbReference>
<dbReference type="EMBL" id="BOVJ01000119">
    <property type="protein sequence ID" value="GIQ65076.1"/>
    <property type="molecule type" value="Genomic_DNA"/>
</dbReference>
<dbReference type="RefSeq" id="WP_213529570.1">
    <property type="nucleotide sequence ID" value="NZ_BOVJ01000119.1"/>
</dbReference>
<evidence type="ECO:0000256" key="5">
    <source>
        <dbReference type="ARBA" id="ARBA00022989"/>
    </source>
</evidence>
<evidence type="ECO:0000256" key="2">
    <source>
        <dbReference type="ARBA" id="ARBA00022448"/>
    </source>
</evidence>
<comment type="subcellular location">
    <subcellularLocation>
        <location evidence="1 7">Cell membrane</location>
        <topology evidence="1 7">Multi-pass membrane protein</topology>
    </subcellularLocation>
</comment>
<feature type="transmembrane region" description="Helical" evidence="7">
    <location>
        <begin position="100"/>
        <end position="122"/>
    </location>
</feature>
<dbReference type="PROSITE" id="PS50928">
    <property type="entry name" value="ABC_TM1"/>
    <property type="match status" value="1"/>
</dbReference>
<evidence type="ECO:0000256" key="4">
    <source>
        <dbReference type="ARBA" id="ARBA00022692"/>
    </source>
</evidence>
<keyword evidence="6 7" id="KW-0472">Membrane</keyword>
<name>A0ABQ4NA60_9BACL</name>
<evidence type="ECO:0000256" key="3">
    <source>
        <dbReference type="ARBA" id="ARBA00022475"/>
    </source>
</evidence>
<keyword evidence="4 7" id="KW-0812">Transmembrane</keyword>
<keyword evidence="5 7" id="KW-1133">Transmembrane helix</keyword>
<feature type="domain" description="ABC transmembrane type-1" evidence="8">
    <location>
        <begin position="62"/>
        <end position="246"/>
    </location>
</feature>
<keyword evidence="3" id="KW-1003">Cell membrane</keyword>
<feature type="transmembrane region" description="Helical" evidence="7">
    <location>
        <begin position="7"/>
        <end position="29"/>
    </location>
</feature>
<proteinExistence type="inferred from homology"/>
<feature type="transmembrane region" description="Helical" evidence="7">
    <location>
        <begin position="128"/>
        <end position="147"/>
    </location>
</feature>
<protein>
    <submittedName>
        <fullName evidence="9">ABC transporter permease</fullName>
    </submittedName>
</protein>
<dbReference type="InterPro" id="IPR035906">
    <property type="entry name" value="MetI-like_sf"/>
</dbReference>
<evidence type="ECO:0000313" key="9">
    <source>
        <dbReference type="EMBL" id="GIQ65076.1"/>
    </source>
</evidence>
<evidence type="ECO:0000313" key="10">
    <source>
        <dbReference type="Proteomes" id="UP000680304"/>
    </source>
</evidence>
<gene>
    <name evidence="9" type="ORF">PACILC2_36440</name>
</gene>
<comment type="caution">
    <text evidence="9">The sequence shown here is derived from an EMBL/GenBank/DDBJ whole genome shotgun (WGS) entry which is preliminary data.</text>
</comment>
<comment type="similarity">
    <text evidence="7">Belongs to the binding-protein-dependent transport system permease family.</text>
</comment>
<dbReference type="InterPro" id="IPR000515">
    <property type="entry name" value="MetI-like"/>
</dbReference>
<organism evidence="9 10">
    <name type="scientific">Paenibacillus cisolokensis</name>
    <dbReference type="NCBI Taxonomy" id="1658519"/>
    <lineage>
        <taxon>Bacteria</taxon>
        <taxon>Bacillati</taxon>
        <taxon>Bacillota</taxon>
        <taxon>Bacilli</taxon>
        <taxon>Bacillales</taxon>
        <taxon>Paenibacillaceae</taxon>
        <taxon>Paenibacillus</taxon>
    </lineage>
</organism>
<evidence type="ECO:0000259" key="8">
    <source>
        <dbReference type="PROSITE" id="PS50928"/>
    </source>
</evidence>
<keyword evidence="2 7" id="KW-0813">Transport</keyword>
<feature type="transmembrane region" description="Helical" evidence="7">
    <location>
        <begin position="181"/>
        <end position="204"/>
    </location>
</feature>
<feature type="transmembrane region" description="Helical" evidence="7">
    <location>
        <begin position="224"/>
        <end position="245"/>
    </location>
</feature>
<sequence length="256" mass="27987">MSERGILWRIVAGQILLLVLFLGTVEVVVQKGIVGRLYLSAPTQVVQELVKLLQQSETFRNLYVTLLEFTLGFGLSVVLGFGIGLFLVLVSRAEQFFNPFLSALMAIPKVTIVPLLTLWLGIGLVHKVAVVFLFCIFPIIYNTVAGIKQTSENYLKVARVFEATSYQTVTKVILPSAVPSIFAGLRVSAGSGLIGALFGEMLASKEGLGNMLVQSTSLYDTARVFALITVVTVVSILIIAFINLLEKKVFLRWKSS</sequence>
<evidence type="ECO:0000256" key="1">
    <source>
        <dbReference type="ARBA" id="ARBA00004651"/>
    </source>
</evidence>
<dbReference type="PANTHER" id="PTHR30151">
    <property type="entry name" value="ALKANE SULFONATE ABC TRANSPORTER-RELATED, MEMBRANE SUBUNIT"/>
    <property type="match status" value="1"/>
</dbReference>
<dbReference type="Pfam" id="PF00528">
    <property type="entry name" value="BPD_transp_1"/>
    <property type="match status" value="1"/>
</dbReference>
<dbReference type="CDD" id="cd06261">
    <property type="entry name" value="TM_PBP2"/>
    <property type="match status" value="1"/>
</dbReference>
<accession>A0ABQ4NA60</accession>
<dbReference type="PANTHER" id="PTHR30151:SF20">
    <property type="entry name" value="ABC TRANSPORTER PERMEASE PROTEIN HI_0355-RELATED"/>
    <property type="match status" value="1"/>
</dbReference>